<evidence type="ECO:0000313" key="1">
    <source>
        <dbReference type="EMBL" id="AIE91425.1"/>
    </source>
</evidence>
<dbReference type="EMBL" id="KF900338">
    <property type="protein sequence ID" value="AIE91425.1"/>
    <property type="molecule type" value="Genomic_DNA"/>
</dbReference>
<organism evidence="1">
    <name type="scientific">uncultured marine thaumarchaeote AD1000_11_E10</name>
    <dbReference type="NCBI Taxonomy" id="1455890"/>
    <lineage>
        <taxon>Archaea</taxon>
        <taxon>Nitrososphaerota</taxon>
        <taxon>environmental samples</taxon>
    </lineage>
</organism>
<reference evidence="1" key="1">
    <citation type="journal article" date="2014" name="Genome Biol. Evol.">
        <title>Pangenome evidence for extensive interdomain horizontal transfer affecting lineage core and shell genes in uncultured planktonic thaumarchaeota and euryarchaeota.</title>
        <authorList>
            <person name="Deschamps P."/>
            <person name="Zivanovic Y."/>
            <person name="Moreira D."/>
            <person name="Rodriguez-Valera F."/>
            <person name="Lopez-Garcia P."/>
        </authorList>
    </citation>
    <scope>NUCLEOTIDE SEQUENCE</scope>
</reference>
<name>A0A075FJ35_9ARCH</name>
<sequence>MALYSMAKIPIFGPVEKIPIKDICLDPDNPRLGKDPKVKKMNQEDLLRHYLNVESDAVEKHKPSIQKQGVLEPIHVIHAPKDHPCKYIAKEGNVRLAILKHLINEQEKGNIEPPKGVRWDVIPAQIYKKGTKDSEIRLHVIDMQKDRWKFEPADERKEINKLLRNILDDQKELWERIRLAKQPLKDAELTGIDLDVLLGEEDKDFTREDLEKICVTLGLGKPSEEISIKALILLIKYRLKFGP</sequence>
<accession>A0A075FJ35</accession>
<proteinExistence type="predicted"/>
<protein>
    <submittedName>
        <fullName evidence="1">Uncharacterized protein</fullName>
    </submittedName>
</protein>
<dbReference type="AlphaFoldDB" id="A0A075FJ35"/>